<name>W7U0L9_9STRA</name>
<keyword evidence="2" id="KW-1185">Reference proteome</keyword>
<dbReference type="Gene3D" id="6.10.140.2040">
    <property type="match status" value="1"/>
</dbReference>
<accession>W7U0L9</accession>
<reference evidence="1 2" key="1">
    <citation type="journal article" date="2014" name="Mol. Plant">
        <title>Chromosome Scale Genome Assembly and Transcriptome Profiling of Nannochloropsis gaditana in Nitrogen Depletion.</title>
        <authorList>
            <person name="Corteggiani Carpinelli E."/>
            <person name="Telatin A."/>
            <person name="Vitulo N."/>
            <person name="Forcato C."/>
            <person name="D'Angelo M."/>
            <person name="Schiavon R."/>
            <person name="Vezzi A."/>
            <person name="Giacometti G.M."/>
            <person name="Morosinotto T."/>
            <person name="Valle G."/>
        </authorList>
    </citation>
    <scope>NUCLEOTIDE SEQUENCE [LARGE SCALE GENOMIC DNA]</scope>
    <source>
        <strain evidence="1 2">B-31</strain>
    </source>
</reference>
<dbReference type="AlphaFoldDB" id="W7U0L9"/>
<gene>
    <name evidence="1" type="ORF">Naga_100072g5</name>
</gene>
<evidence type="ECO:0000313" key="2">
    <source>
        <dbReference type="Proteomes" id="UP000019335"/>
    </source>
</evidence>
<organism evidence="1 2">
    <name type="scientific">Nannochloropsis gaditana</name>
    <dbReference type="NCBI Taxonomy" id="72520"/>
    <lineage>
        <taxon>Eukaryota</taxon>
        <taxon>Sar</taxon>
        <taxon>Stramenopiles</taxon>
        <taxon>Ochrophyta</taxon>
        <taxon>Eustigmatophyceae</taxon>
        <taxon>Eustigmatales</taxon>
        <taxon>Monodopsidaceae</taxon>
        <taxon>Nannochloropsis</taxon>
    </lineage>
</organism>
<proteinExistence type="predicted"/>
<dbReference type="Proteomes" id="UP000019335">
    <property type="component" value="Chromosome 9"/>
</dbReference>
<dbReference type="Gene3D" id="6.10.150.10">
    <property type="match status" value="1"/>
</dbReference>
<comment type="caution">
    <text evidence="1">The sequence shown here is derived from an EMBL/GenBank/DDBJ whole genome shotgun (WGS) entry which is preliminary data.</text>
</comment>
<sequence length="154" mass="16765">MLIFCRSDLAAATLSPRIIFIRILLTMPNQEVIPHLNMSLEPTFLTNRPTEADMQERGLLSPNSIAPALQGKARTLQKAMVKDAIALQLASRPDAESLHDKGVHSPGSNISPSLLPAAHNLEKCLKKDAVAKSLRERPTKDELITDGILSPPMA</sequence>
<protein>
    <submittedName>
        <fullName evidence="1">Uncharacterized protein</fullName>
    </submittedName>
</protein>
<evidence type="ECO:0000313" key="1">
    <source>
        <dbReference type="EMBL" id="EWM26189.1"/>
    </source>
</evidence>
<dbReference type="OrthoDB" id="197676at2759"/>
<dbReference type="EMBL" id="AZIL01000700">
    <property type="protein sequence ID" value="EWM26189.1"/>
    <property type="molecule type" value="Genomic_DNA"/>
</dbReference>